<keyword evidence="3" id="KW-1185">Reference proteome</keyword>
<dbReference type="AlphaFoldDB" id="A0A0D0Q9E6"/>
<name>A0A0D0Q9E6_9RHOB</name>
<feature type="signal peptide" evidence="1">
    <location>
        <begin position="1"/>
        <end position="21"/>
    </location>
</feature>
<protein>
    <recommendedName>
        <fullName evidence="4">Plant Basic Secretory Protein</fullName>
    </recommendedName>
</protein>
<feature type="chain" id="PRO_5002219288" description="Plant Basic Secretory Protein" evidence="1">
    <location>
        <begin position="22"/>
        <end position="226"/>
    </location>
</feature>
<organism evidence="2 3">
    <name type="scientific">Wenxinia marina DSM 24838</name>
    <dbReference type="NCBI Taxonomy" id="1123501"/>
    <lineage>
        <taxon>Bacteria</taxon>
        <taxon>Pseudomonadati</taxon>
        <taxon>Pseudomonadota</taxon>
        <taxon>Alphaproteobacteria</taxon>
        <taxon>Rhodobacterales</taxon>
        <taxon>Roseobacteraceae</taxon>
        <taxon>Wenxinia</taxon>
    </lineage>
</organism>
<dbReference type="Proteomes" id="UP000035100">
    <property type="component" value="Unassembled WGS sequence"/>
</dbReference>
<gene>
    <name evidence="2" type="ORF">Wenmar_02725</name>
</gene>
<keyword evidence="1" id="KW-0732">Signal</keyword>
<dbReference type="OrthoDB" id="8686772at2"/>
<dbReference type="PROSITE" id="PS51257">
    <property type="entry name" value="PROKAR_LIPOPROTEIN"/>
    <property type="match status" value="1"/>
</dbReference>
<comment type="caution">
    <text evidence="2">The sequence shown here is derived from an EMBL/GenBank/DDBJ whole genome shotgun (WGS) entry which is preliminary data.</text>
</comment>
<dbReference type="EMBL" id="AONG01000012">
    <property type="protein sequence ID" value="KIQ68992.1"/>
    <property type="molecule type" value="Genomic_DNA"/>
</dbReference>
<proteinExistence type="predicted"/>
<dbReference type="STRING" id="1123501.Wenmar_02725"/>
<evidence type="ECO:0000313" key="2">
    <source>
        <dbReference type="EMBL" id="KIQ68992.1"/>
    </source>
</evidence>
<evidence type="ECO:0000256" key="1">
    <source>
        <dbReference type="SAM" id="SignalP"/>
    </source>
</evidence>
<accession>A0A0D0Q9E6</accession>
<evidence type="ECO:0008006" key="4">
    <source>
        <dbReference type="Google" id="ProtNLM"/>
    </source>
</evidence>
<dbReference type="PATRIC" id="fig|1123501.6.peg.2837"/>
<evidence type="ECO:0000313" key="3">
    <source>
        <dbReference type="Proteomes" id="UP000035100"/>
    </source>
</evidence>
<reference evidence="2 3" key="1">
    <citation type="submission" date="2013-01" db="EMBL/GenBank/DDBJ databases">
        <authorList>
            <person name="Fiebig A."/>
            <person name="Goeker M."/>
            <person name="Klenk H.-P.P."/>
        </authorList>
    </citation>
    <scope>NUCLEOTIDE SEQUENCE [LARGE SCALE GENOMIC DNA]</scope>
    <source>
        <strain evidence="2 3">DSM 24838</strain>
    </source>
</reference>
<dbReference type="RefSeq" id="WP_018301620.1">
    <property type="nucleotide sequence ID" value="NZ_KB902277.1"/>
</dbReference>
<dbReference type="eggNOG" id="ENOG502Z8XR">
    <property type="taxonomic scope" value="Bacteria"/>
</dbReference>
<sequence>MRALPLLAALLLAACGRPLTPAETGFADAFLGPAIAPGAVRFHEGLAPEHPRTIPVRPRNTCQERLYPPPEVKTTEVTTAALTVFQNVHFRDSFWLEDYLDGLPEGRLNLAAAMIFAHEMVHVWQWQNRAETGYHPLKALFEHVGSPDPYLFDPDSTTGFLDYGWEQQGSIMEEYLCCRVLAPEAERTERLHAMLSEHFALPALDRPIASEVLLPWDGVRTEGICG</sequence>